<evidence type="ECO:0000256" key="3">
    <source>
        <dbReference type="ARBA" id="ARBA00022989"/>
    </source>
</evidence>
<feature type="transmembrane region" description="Helical" evidence="5">
    <location>
        <begin position="22"/>
        <end position="46"/>
    </location>
</feature>
<evidence type="ECO:0000256" key="6">
    <source>
        <dbReference type="RuleBase" id="RU000471"/>
    </source>
</evidence>
<keyword evidence="8" id="KW-0560">Oxidoreductase</keyword>
<keyword evidence="4 5" id="KW-0472">Membrane</keyword>
<keyword evidence="9" id="KW-1185">Reference proteome</keyword>
<organism evidence="8 9">
    <name type="scientific">Actinomycetospora termitidis</name>
    <dbReference type="NCBI Taxonomy" id="3053470"/>
    <lineage>
        <taxon>Bacteria</taxon>
        <taxon>Bacillati</taxon>
        <taxon>Actinomycetota</taxon>
        <taxon>Actinomycetes</taxon>
        <taxon>Pseudonocardiales</taxon>
        <taxon>Pseudonocardiaceae</taxon>
        <taxon>Actinomycetospora</taxon>
    </lineage>
</organism>
<sequence>MNPLPPPGTPGYTQALIADDPIWLTIIKVVAVFGLLVFMTLFMIWLERRVVGRMQQRPGPNWNGPFGLLQSLADGLKLAFKEDIRPVLADKAVFFIAPVISTIPAFVAFAVIPLGPEVSIFGYHTALQVADLPVGILVVLACSSVGVYGIVLAGWASGSPYPLLGSLRSAAQVISYELALGLSIIGVVLYAGSLSTADIVSAQQNGWYIWLLPVSFIVFAVSMVGETNRAPFDLPEAESELVGGFHTEYSSLKFALFFLAEYVNMVTLSAVATTLFLGGWMAPWPLSLIPGVNEGWLPLVWFITKMFVFLFVYIWLRGTLPRQRYDQFMRLGWKILIPVSLVWVVAVAALRVLRTEYGTISAPVVLMIGAVVLVVAIVVALMLPDRAAEDDEATAEPPVVGNYPVPPLDLTVPTSPPRRRRSVSGTAKETAAVGSGRKSDQKEDA</sequence>
<comment type="similarity">
    <text evidence="5 6">Belongs to the complex I subunit 1 family.</text>
</comment>
<dbReference type="GO" id="GO:0050136">
    <property type="term" value="F:NADH dehydrogenase (quinone) (non-electrogenic) activity"/>
    <property type="evidence" value="ECO:0007669"/>
    <property type="project" value="UniProtKB-EC"/>
</dbReference>
<keyword evidence="3 5" id="KW-1133">Transmembrane helix</keyword>
<keyword evidence="2 5" id="KW-0812">Transmembrane</keyword>
<evidence type="ECO:0000313" key="9">
    <source>
        <dbReference type="Proteomes" id="UP001231924"/>
    </source>
</evidence>
<reference evidence="8 9" key="1">
    <citation type="submission" date="2023-06" db="EMBL/GenBank/DDBJ databases">
        <title>Actinomycetospora Odt1-22.</title>
        <authorList>
            <person name="Supong K."/>
        </authorList>
    </citation>
    <scope>NUCLEOTIDE SEQUENCE [LARGE SCALE GENOMIC DNA]</scope>
    <source>
        <strain evidence="8 9">Odt1-22</strain>
    </source>
</reference>
<feature type="transmembrane region" description="Helical" evidence="5">
    <location>
        <begin position="296"/>
        <end position="315"/>
    </location>
</feature>
<dbReference type="Proteomes" id="UP001231924">
    <property type="component" value="Unassembled WGS sequence"/>
</dbReference>
<keyword evidence="5" id="KW-0830">Ubiquinone</keyword>
<comment type="catalytic activity">
    <reaction evidence="5">
        <text>a quinone + NADH + 5 H(+)(in) = a quinol + NAD(+) + 4 H(+)(out)</text>
        <dbReference type="Rhea" id="RHEA:57888"/>
        <dbReference type="ChEBI" id="CHEBI:15378"/>
        <dbReference type="ChEBI" id="CHEBI:24646"/>
        <dbReference type="ChEBI" id="CHEBI:57540"/>
        <dbReference type="ChEBI" id="CHEBI:57945"/>
        <dbReference type="ChEBI" id="CHEBI:132124"/>
    </reaction>
</comment>
<dbReference type="PANTHER" id="PTHR11432">
    <property type="entry name" value="NADH DEHYDROGENASE SUBUNIT 1"/>
    <property type="match status" value="1"/>
</dbReference>
<dbReference type="InterPro" id="IPR018086">
    <property type="entry name" value="NADH_UbQ_OxRdtase_su1_CS"/>
</dbReference>
<evidence type="ECO:0000256" key="7">
    <source>
        <dbReference type="SAM" id="MobiDB-lite"/>
    </source>
</evidence>
<feature type="region of interest" description="Disordered" evidence="7">
    <location>
        <begin position="394"/>
        <end position="445"/>
    </location>
</feature>
<name>A0ABT7M548_9PSEU</name>
<dbReference type="EMBL" id="JASVWF010000001">
    <property type="protein sequence ID" value="MDL5155354.1"/>
    <property type="molecule type" value="Genomic_DNA"/>
</dbReference>
<feature type="transmembrane region" description="Helical" evidence="5">
    <location>
        <begin position="132"/>
        <end position="155"/>
    </location>
</feature>
<comment type="subunit">
    <text evidence="5">NDH-1 is composed of 14 different subunits. Subunits NuoA, H, J, K, L, M, N constitute the membrane sector of the complex.</text>
</comment>
<comment type="function">
    <text evidence="5">NDH-1 shuttles electrons from NADH, via FMN and iron-sulfur (Fe-S) centers, to quinones in the respiratory chain. The immediate electron acceptor for the enzyme in this species is believed to be ubiquinone. Couples the redox reaction to proton translocation (for every two electrons transferred, four hydrogen ions are translocated across the cytoplasmic membrane), and thus conserves the redox energy in a proton gradient. This subunit may bind ubiquinone.</text>
</comment>
<dbReference type="PANTHER" id="PTHR11432:SF3">
    <property type="entry name" value="NADH-UBIQUINONE OXIDOREDUCTASE CHAIN 1"/>
    <property type="match status" value="1"/>
</dbReference>
<dbReference type="PROSITE" id="PS00668">
    <property type="entry name" value="COMPLEX1_ND1_2"/>
    <property type="match status" value="1"/>
</dbReference>
<gene>
    <name evidence="5 8" type="primary">nuoH</name>
    <name evidence="8" type="ORF">QRT03_05255</name>
</gene>
<dbReference type="PROSITE" id="PS00667">
    <property type="entry name" value="COMPLEX1_ND1_1"/>
    <property type="match status" value="1"/>
</dbReference>
<protein>
    <recommendedName>
        <fullName evidence="5">NADH-quinone oxidoreductase subunit H</fullName>
        <ecNumber evidence="5">7.1.1.-</ecNumber>
    </recommendedName>
    <alternativeName>
        <fullName evidence="5">NADH dehydrogenase I subunit H</fullName>
    </alternativeName>
    <alternativeName>
        <fullName evidence="5">NDH-1 subunit H</fullName>
    </alternativeName>
</protein>
<feature type="transmembrane region" description="Helical" evidence="5">
    <location>
        <begin position="360"/>
        <end position="383"/>
    </location>
</feature>
<dbReference type="InterPro" id="IPR001694">
    <property type="entry name" value="NADH_UbQ_OxRdtase_su1/FPO"/>
</dbReference>
<feature type="transmembrane region" description="Helical" evidence="5">
    <location>
        <begin position="176"/>
        <end position="195"/>
    </location>
</feature>
<dbReference type="EC" id="7.1.1.-" evidence="5"/>
<feature type="transmembrane region" description="Helical" evidence="5">
    <location>
        <begin position="207"/>
        <end position="225"/>
    </location>
</feature>
<proteinExistence type="inferred from homology"/>
<evidence type="ECO:0000256" key="5">
    <source>
        <dbReference type="HAMAP-Rule" id="MF_01350"/>
    </source>
</evidence>
<dbReference type="NCBIfam" id="NF004743">
    <property type="entry name" value="PRK06076.1-4"/>
    <property type="match status" value="1"/>
</dbReference>
<dbReference type="Pfam" id="PF00146">
    <property type="entry name" value="NADHdh"/>
    <property type="match status" value="1"/>
</dbReference>
<keyword evidence="5" id="KW-1278">Translocase</keyword>
<dbReference type="HAMAP" id="MF_01350">
    <property type="entry name" value="NDH1_NuoH"/>
    <property type="match status" value="1"/>
</dbReference>
<comment type="subcellular location">
    <subcellularLocation>
        <location evidence="5 6">Cell membrane</location>
        <topology evidence="5 6">Multi-pass membrane protein</topology>
    </subcellularLocation>
    <subcellularLocation>
        <location evidence="1">Membrane</location>
        <topology evidence="1">Multi-pass membrane protein</topology>
    </subcellularLocation>
</comment>
<evidence type="ECO:0000256" key="4">
    <source>
        <dbReference type="ARBA" id="ARBA00023136"/>
    </source>
</evidence>
<dbReference type="NCBIfam" id="NF004741">
    <property type="entry name" value="PRK06076.1-2"/>
    <property type="match status" value="1"/>
</dbReference>
<feature type="transmembrane region" description="Helical" evidence="5">
    <location>
        <begin position="254"/>
        <end position="276"/>
    </location>
</feature>
<keyword evidence="5 6" id="KW-0520">NAD</keyword>
<feature type="transmembrane region" description="Helical" evidence="5">
    <location>
        <begin position="335"/>
        <end position="354"/>
    </location>
</feature>
<comment type="caution">
    <text evidence="8">The sequence shown here is derived from an EMBL/GenBank/DDBJ whole genome shotgun (WGS) entry which is preliminary data.</text>
</comment>
<accession>A0ABT7M548</accession>
<evidence type="ECO:0000256" key="2">
    <source>
        <dbReference type="ARBA" id="ARBA00022692"/>
    </source>
</evidence>
<evidence type="ECO:0000256" key="1">
    <source>
        <dbReference type="ARBA" id="ARBA00004141"/>
    </source>
</evidence>
<feature type="transmembrane region" description="Helical" evidence="5">
    <location>
        <begin position="92"/>
        <end position="112"/>
    </location>
</feature>
<evidence type="ECO:0000313" key="8">
    <source>
        <dbReference type="EMBL" id="MDL5155354.1"/>
    </source>
</evidence>
<dbReference type="RefSeq" id="WP_286051456.1">
    <property type="nucleotide sequence ID" value="NZ_JASVWF010000001.1"/>
</dbReference>
<keyword evidence="5" id="KW-0874">Quinone</keyword>
<keyword evidence="5" id="KW-1003">Cell membrane</keyword>